<evidence type="ECO:0000313" key="3">
    <source>
        <dbReference type="EMBL" id="ROV99658.1"/>
    </source>
</evidence>
<evidence type="ECO:0008006" key="5">
    <source>
        <dbReference type="Google" id="ProtNLM"/>
    </source>
</evidence>
<protein>
    <recommendedName>
        <fullName evidence="5">Gas1-like protein</fullName>
    </recommendedName>
</protein>
<feature type="chain" id="PRO_5019289361" description="Gas1-like protein" evidence="2">
    <location>
        <begin position="20"/>
        <end position="321"/>
    </location>
</feature>
<proteinExistence type="predicted"/>
<keyword evidence="2" id="KW-0732">Signal</keyword>
<dbReference type="AlphaFoldDB" id="A0A423W8G1"/>
<dbReference type="STRING" id="252740.A0A423W8G1"/>
<evidence type="ECO:0000256" key="2">
    <source>
        <dbReference type="SAM" id="SignalP"/>
    </source>
</evidence>
<feature type="signal peptide" evidence="2">
    <location>
        <begin position="1"/>
        <end position="19"/>
    </location>
</feature>
<evidence type="ECO:0000313" key="4">
    <source>
        <dbReference type="Proteomes" id="UP000284375"/>
    </source>
</evidence>
<dbReference type="OrthoDB" id="3241054at2759"/>
<organism evidence="3 4">
    <name type="scientific">Cytospora chrysosperma</name>
    <name type="common">Cytospora canker fungus</name>
    <name type="synonym">Sphaeria chrysosperma</name>
    <dbReference type="NCBI Taxonomy" id="252740"/>
    <lineage>
        <taxon>Eukaryota</taxon>
        <taxon>Fungi</taxon>
        <taxon>Dikarya</taxon>
        <taxon>Ascomycota</taxon>
        <taxon>Pezizomycotina</taxon>
        <taxon>Sordariomycetes</taxon>
        <taxon>Sordariomycetidae</taxon>
        <taxon>Diaporthales</taxon>
        <taxon>Cytosporaceae</taxon>
        <taxon>Cytospora</taxon>
    </lineage>
</organism>
<dbReference type="PANTHER" id="PTHR34618:SF3">
    <property type="entry name" value="GEGH 16 PROTEIN"/>
    <property type="match status" value="1"/>
</dbReference>
<reference evidence="3 4" key="1">
    <citation type="submission" date="2015-09" db="EMBL/GenBank/DDBJ databases">
        <title>Host preference determinants of Valsa canker pathogens revealed by comparative genomics.</title>
        <authorList>
            <person name="Yin Z."/>
            <person name="Huang L."/>
        </authorList>
    </citation>
    <scope>NUCLEOTIDE SEQUENCE [LARGE SCALE GENOMIC DNA]</scope>
    <source>
        <strain evidence="3 4">YSFL</strain>
    </source>
</reference>
<keyword evidence="4" id="KW-1185">Reference proteome</keyword>
<dbReference type="InterPro" id="IPR021476">
    <property type="entry name" value="Egh16-like"/>
</dbReference>
<name>A0A423W8G1_CYTCH</name>
<dbReference type="Pfam" id="PF11327">
    <property type="entry name" value="Egh16-like"/>
    <property type="match status" value="1"/>
</dbReference>
<comment type="caution">
    <text evidence="3">The sequence shown here is derived from an EMBL/GenBank/DDBJ whole genome shotgun (WGS) entry which is preliminary data.</text>
</comment>
<feature type="region of interest" description="Disordered" evidence="1">
    <location>
        <begin position="276"/>
        <end position="298"/>
    </location>
</feature>
<dbReference type="PANTHER" id="PTHR34618">
    <property type="entry name" value="SURFACE PROTEIN MAS1, PUTATIVE-RELATED"/>
    <property type="match status" value="1"/>
</dbReference>
<sequence length="321" mass="33268">MAVSAKVLLMTAFVSLVNGHAQILNAQGIAGSPASVGFQVDAELARNCTSISPCQQDATLIRDAEISANIVNECGRTELSGNIDVGENTENALAANAVTKVKSGSKLTVTIHQVNADGAGPYTCDLDPTGNSLGLTGQTPLTVTNNVPGSNGFSQAKTQDFNITIAMPDNLNCTGASTGNVCTVRCRNNSLAGPFGGCFAVQQTDTDTKVFTPSTIETAQTLEGVLAQVQQDQKDLPAAVAAVQNAGTDEGVKNLAAVSTLLHLSVTSKAAAVQTPGVSVSGNNNNNNNNKGGNNKQFHNHHVEGVKRWAKRNLVVDDQKL</sequence>
<gene>
    <name evidence="3" type="ORF">VSDG_03103</name>
</gene>
<dbReference type="Proteomes" id="UP000284375">
    <property type="component" value="Unassembled WGS sequence"/>
</dbReference>
<dbReference type="EMBL" id="LJZO01000010">
    <property type="protein sequence ID" value="ROV99658.1"/>
    <property type="molecule type" value="Genomic_DNA"/>
</dbReference>
<feature type="compositionally biased region" description="Low complexity" evidence="1">
    <location>
        <begin position="282"/>
        <end position="296"/>
    </location>
</feature>
<evidence type="ECO:0000256" key="1">
    <source>
        <dbReference type="SAM" id="MobiDB-lite"/>
    </source>
</evidence>
<accession>A0A423W8G1</accession>